<dbReference type="RefSeq" id="XP_018079991.2">
    <property type="nucleotide sequence ID" value="XM_018224502.2"/>
</dbReference>
<feature type="transmembrane region" description="Helical" evidence="14">
    <location>
        <begin position="25"/>
        <end position="45"/>
    </location>
</feature>
<keyword evidence="6 14" id="KW-1133">Transmembrane helix</keyword>
<evidence type="ECO:0000256" key="8">
    <source>
        <dbReference type="ARBA" id="ARBA00023136"/>
    </source>
</evidence>
<dbReference type="KEGG" id="xla:108695657"/>
<feature type="transmembrane region" description="Helical" evidence="14">
    <location>
        <begin position="141"/>
        <end position="163"/>
    </location>
</feature>
<feature type="transmembrane region" description="Helical" evidence="14">
    <location>
        <begin position="311"/>
        <end position="331"/>
    </location>
</feature>
<organism evidence="16 17">
    <name type="scientific">Xenopus laevis</name>
    <name type="common">African clawed frog</name>
    <dbReference type="NCBI Taxonomy" id="8355"/>
    <lineage>
        <taxon>Eukaryota</taxon>
        <taxon>Metazoa</taxon>
        <taxon>Chordata</taxon>
        <taxon>Craniata</taxon>
        <taxon>Vertebrata</taxon>
        <taxon>Euteleostomi</taxon>
        <taxon>Amphibia</taxon>
        <taxon>Batrachia</taxon>
        <taxon>Anura</taxon>
        <taxon>Pipoidea</taxon>
        <taxon>Pipidae</taxon>
        <taxon>Xenopodinae</taxon>
        <taxon>Xenopus</taxon>
        <taxon>Xenopus</taxon>
    </lineage>
</organism>
<accession>A0A8J0SZE0</accession>
<dbReference type="PROSITE" id="PS50262">
    <property type="entry name" value="G_PROTEIN_RECEP_F1_2"/>
    <property type="match status" value="1"/>
</dbReference>
<evidence type="ECO:0000256" key="13">
    <source>
        <dbReference type="RuleBase" id="RU000688"/>
    </source>
</evidence>
<dbReference type="InterPro" id="IPR017452">
    <property type="entry name" value="GPCR_Rhodpsn_7TM"/>
</dbReference>
<keyword evidence="9" id="KW-1015">Disulfide bond</keyword>
<keyword evidence="16" id="KW-1185">Reference proteome</keyword>
<feature type="domain" description="G-protein coupled receptors family 1 profile" evidence="15">
    <location>
        <begin position="80"/>
        <end position="329"/>
    </location>
</feature>
<gene>
    <name evidence="17" type="primary">LOC108695657</name>
</gene>
<evidence type="ECO:0000313" key="16">
    <source>
        <dbReference type="Proteomes" id="UP000186698"/>
    </source>
</evidence>
<comment type="subcellular location">
    <subcellularLocation>
        <location evidence="1 14">Cell membrane</location>
        <topology evidence="1 14">Multi-pass membrane protein</topology>
    </subcellularLocation>
</comment>
<feature type="transmembrane region" description="Helical" evidence="14">
    <location>
        <begin position="276"/>
        <end position="299"/>
    </location>
</feature>
<keyword evidence="7 13" id="KW-0297">G-protein coupled receptor</keyword>
<evidence type="ECO:0000256" key="1">
    <source>
        <dbReference type="ARBA" id="ARBA00004651"/>
    </source>
</evidence>
<dbReference type="FunFam" id="1.20.1070.10:FF:000001">
    <property type="entry name" value="Olfactory receptor"/>
    <property type="match status" value="1"/>
</dbReference>
<dbReference type="SUPFAM" id="SSF81321">
    <property type="entry name" value="Family A G protein-coupled receptor-like"/>
    <property type="match status" value="1"/>
</dbReference>
<dbReference type="GO" id="GO:0004984">
    <property type="term" value="F:olfactory receptor activity"/>
    <property type="evidence" value="ECO:0007669"/>
    <property type="project" value="InterPro"/>
</dbReference>
<dbReference type="Gene3D" id="1.20.1070.10">
    <property type="entry name" value="Rhodopsin 7-helix transmembrane proteins"/>
    <property type="match status" value="1"/>
</dbReference>
<evidence type="ECO:0000256" key="7">
    <source>
        <dbReference type="ARBA" id="ARBA00023040"/>
    </source>
</evidence>
<dbReference type="InterPro" id="IPR000276">
    <property type="entry name" value="GPCR_Rhodpsn"/>
</dbReference>
<dbReference type="InterPro" id="IPR000725">
    <property type="entry name" value="Olfact_rcpt"/>
</dbReference>
<evidence type="ECO:0000256" key="4">
    <source>
        <dbReference type="ARBA" id="ARBA00022692"/>
    </source>
</evidence>
<dbReference type="GeneID" id="108695657"/>
<evidence type="ECO:0000259" key="15">
    <source>
        <dbReference type="PROSITE" id="PS50262"/>
    </source>
</evidence>
<evidence type="ECO:0000256" key="11">
    <source>
        <dbReference type="ARBA" id="ARBA00023180"/>
    </source>
</evidence>
<evidence type="ECO:0000256" key="14">
    <source>
        <dbReference type="RuleBase" id="RU363047"/>
    </source>
</evidence>
<keyword evidence="5 14" id="KW-0552">Olfaction</keyword>
<dbReference type="Pfam" id="PF13853">
    <property type="entry name" value="7tm_4"/>
    <property type="match status" value="1"/>
</dbReference>
<evidence type="ECO:0000256" key="9">
    <source>
        <dbReference type="ARBA" id="ARBA00023157"/>
    </source>
</evidence>
<evidence type="ECO:0000313" key="17">
    <source>
        <dbReference type="RefSeq" id="XP_018079991.2"/>
    </source>
</evidence>
<dbReference type="PROSITE" id="PS00237">
    <property type="entry name" value="G_PROTEIN_RECEP_F1_1"/>
    <property type="match status" value="1"/>
</dbReference>
<dbReference type="InterPro" id="IPR050939">
    <property type="entry name" value="Olfactory_GPCR1"/>
</dbReference>
<comment type="similarity">
    <text evidence="13">Belongs to the G-protein coupled receptor 1 family.</text>
</comment>
<keyword evidence="3 14" id="KW-0716">Sensory transduction</keyword>
<protein>
    <recommendedName>
        <fullName evidence="14">Olfactory receptor</fullName>
    </recommendedName>
</protein>
<reference evidence="17" key="1">
    <citation type="submission" date="2025-08" db="UniProtKB">
        <authorList>
            <consortium name="RefSeq"/>
        </authorList>
    </citation>
    <scope>IDENTIFICATION</scope>
    <source>
        <strain evidence="17">J_2021</strain>
        <tissue evidence="17">Erythrocytes</tissue>
    </source>
</reference>
<sequence>MCGLPKYNNNCLFSELAISNMNYDIIIDCTLFLIQGLVSMLFVNTSLVKEFILWGFPGVPIVQEVLFVILLCTYILTLFTNSLVIMITLKESKLQTPMYYFLRNFSLLEMCYVSVTVPKILATISFQGRVISISSCITQLFFFFFLSSTECFLLGVMAFDRYLAVCHPLRYSSLMNHPTCQKLIICSWFGGFITTFPPILLISQLEFCSSNVINHFFCDAPPLLQLSCRDASFNEFLDFICAAVVIMTSFTVTLMSYFYIIITVLKIPTKIGRRKVFSTCGSHLIVVLVYYSSVIFIYVRPKGGFTFSLNRTVAVFYTVLIPILNPIIYCLRNKEVKVAIKRLLSFQST</sequence>
<evidence type="ECO:0000256" key="5">
    <source>
        <dbReference type="ARBA" id="ARBA00022725"/>
    </source>
</evidence>
<evidence type="ECO:0000256" key="3">
    <source>
        <dbReference type="ARBA" id="ARBA00022606"/>
    </source>
</evidence>
<evidence type="ECO:0000256" key="2">
    <source>
        <dbReference type="ARBA" id="ARBA00022475"/>
    </source>
</evidence>
<keyword evidence="11" id="KW-0325">Glycoprotein</keyword>
<keyword evidence="12 13" id="KW-0807">Transducer</keyword>
<proteinExistence type="inferred from homology"/>
<keyword evidence="10 13" id="KW-0675">Receptor</keyword>
<name>A0A8J0SZE0_XENLA</name>
<feature type="transmembrane region" description="Helical" evidence="14">
    <location>
        <begin position="65"/>
        <end position="89"/>
    </location>
</feature>
<dbReference type="GO" id="GO:0005886">
    <property type="term" value="C:plasma membrane"/>
    <property type="evidence" value="ECO:0007669"/>
    <property type="project" value="UniProtKB-SubCell"/>
</dbReference>
<evidence type="ECO:0000256" key="10">
    <source>
        <dbReference type="ARBA" id="ARBA00023170"/>
    </source>
</evidence>
<dbReference type="CDD" id="cd13954">
    <property type="entry name" value="7tmA_OR"/>
    <property type="match status" value="1"/>
</dbReference>
<keyword evidence="4 13" id="KW-0812">Transmembrane</keyword>
<keyword evidence="2 14" id="KW-1003">Cell membrane</keyword>
<dbReference type="Proteomes" id="UP000186698">
    <property type="component" value="Chromosome 1L"/>
</dbReference>
<dbReference type="AlphaFoldDB" id="A0A8J0SZE0"/>
<keyword evidence="8 14" id="KW-0472">Membrane</keyword>
<dbReference type="PRINTS" id="PR00237">
    <property type="entry name" value="GPCRRHODOPSN"/>
</dbReference>
<evidence type="ECO:0000256" key="6">
    <source>
        <dbReference type="ARBA" id="ARBA00022989"/>
    </source>
</evidence>
<feature type="transmembrane region" description="Helical" evidence="14">
    <location>
        <begin position="236"/>
        <end position="264"/>
    </location>
</feature>
<evidence type="ECO:0000256" key="12">
    <source>
        <dbReference type="ARBA" id="ARBA00023224"/>
    </source>
</evidence>
<dbReference type="PRINTS" id="PR00245">
    <property type="entry name" value="OLFACTORYR"/>
</dbReference>
<dbReference type="PANTHER" id="PTHR24242">
    <property type="entry name" value="G-PROTEIN COUPLED RECEPTOR"/>
    <property type="match status" value="1"/>
</dbReference>
<dbReference type="OrthoDB" id="9444602at2759"/>
<dbReference type="PANTHER" id="PTHR24242:SF405">
    <property type="entry name" value="OLFACTORY RECEPTOR"/>
    <property type="match status" value="1"/>
</dbReference>
<feature type="transmembrane region" description="Helical" evidence="14">
    <location>
        <begin position="183"/>
        <end position="202"/>
    </location>
</feature>
<feature type="transmembrane region" description="Helical" evidence="14">
    <location>
        <begin position="101"/>
        <end position="121"/>
    </location>
</feature>
<dbReference type="GO" id="GO:0004930">
    <property type="term" value="F:G protein-coupled receptor activity"/>
    <property type="evidence" value="ECO:0007669"/>
    <property type="project" value="UniProtKB-KW"/>
</dbReference>